<evidence type="ECO:0000313" key="2">
    <source>
        <dbReference type="EMBL" id="MFD2681486.1"/>
    </source>
</evidence>
<dbReference type="RefSeq" id="WP_377935743.1">
    <property type="nucleotide sequence ID" value="NZ_JBHUMF010000030.1"/>
</dbReference>
<gene>
    <name evidence="2" type="ORF">ACFSUL_12090</name>
</gene>
<reference evidence="3" key="1">
    <citation type="journal article" date="2019" name="Int. J. Syst. Evol. Microbiol.">
        <title>The Global Catalogue of Microorganisms (GCM) 10K type strain sequencing project: providing services to taxonomists for standard genome sequencing and annotation.</title>
        <authorList>
            <consortium name="The Broad Institute Genomics Platform"/>
            <consortium name="The Broad Institute Genome Sequencing Center for Infectious Disease"/>
            <person name="Wu L."/>
            <person name="Ma J."/>
        </authorList>
    </citation>
    <scope>NUCLEOTIDE SEQUENCE [LARGE SCALE GENOMIC DNA]</scope>
    <source>
        <strain evidence="3">KCTC 3913</strain>
    </source>
</reference>
<keyword evidence="1" id="KW-0175">Coiled coil</keyword>
<comment type="caution">
    <text evidence="2">The sequence shown here is derived from an EMBL/GenBank/DDBJ whole genome shotgun (WGS) entry which is preliminary data.</text>
</comment>
<dbReference type="EMBL" id="JBHUMF010000030">
    <property type="protein sequence ID" value="MFD2681486.1"/>
    <property type="molecule type" value="Genomic_DNA"/>
</dbReference>
<sequence>MEDWKINRHFGSEKGSSMVRTSLLRMYTALEGFDVSTAGLYAYFRSWRNTTGDIQTKNTVWHQKEYMYVQTGLGRTAFNSRLETLKKYGLITELDSNRGPNKKVYYVHDPLSRDDFIKKYLREVEELVKKVEEIERKSDENNRTLAKIAELNRKTT</sequence>
<evidence type="ECO:0000256" key="1">
    <source>
        <dbReference type="SAM" id="Coils"/>
    </source>
</evidence>
<feature type="coiled-coil region" evidence="1">
    <location>
        <begin position="117"/>
        <end position="154"/>
    </location>
</feature>
<name>A0ABW5RT37_9BACI</name>
<dbReference type="Proteomes" id="UP001597506">
    <property type="component" value="Unassembled WGS sequence"/>
</dbReference>
<accession>A0ABW5RT37</accession>
<proteinExistence type="predicted"/>
<keyword evidence="3" id="KW-1185">Reference proteome</keyword>
<protein>
    <submittedName>
        <fullName evidence="2">Uncharacterized protein</fullName>
    </submittedName>
</protein>
<organism evidence="2 3">
    <name type="scientific">Bacillus seohaeanensis</name>
    <dbReference type="NCBI Taxonomy" id="284580"/>
    <lineage>
        <taxon>Bacteria</taxon>
        <taxon>Bacillati</taxon>
        <taxon>Bacillota</taxon>
        <taxon>Bacilli</taxon>
        <taxon>Bacillales</taxon>
        <taxon>Bacillaceae</taxon>
        <taxon>Bacillus</taxon>
    </lineage>
</organism>
<evidence type="ECO:0000313" key="3">
    <source>
        <dbReference type="Proteomes" id="UP001597506"/>
    </source>
</evidence>